<evidence type="ECO:0000313" key="3">
    <source>
        <dbReference type="Proteomes" id="UP000002059"/>
    </source>
</evidence>
<dbReference type="OrthoDB" id="2798106at2759"/>
<dbReference type="AlphaFoldDB" id="A0A0A2V055"/>
<feature type="compositionally biased region" description="Polar residues" evidence="1">
    <location>
        <begin position="104"/>
        <end position="115"/>
    </location>
</feature>
<reference evidence="2 3" key="1">
    <citation type="journal article" date="2011" name="PLoS Genet.">
        <title>Comparative genomic analysis of human fungal pathogens causing paracoccidioidomycosis.</title>
        <authorList>
            <person name="Desjardins C.A."/>
            <person name="Champion M.D."/>
            <person name="Holder J.W."/>
            <person name="Muszewska A."/>
            <person name="Goldberg J."/>
            <person name="Bailao A.M."/>
            <person name="Brigido M.M."/>
            <person name="Ferreira M.E."/>
            <person name="Garcia A.M."/>
            <person name="Grynberg M."/>
            <person name="Gujja S."/>
            <person name="Heiman D.I."/>
            <person name="Henn M.R."/>
            <person name="Kodira C.D."/>
            <person name="Leon-Narvaez H."/>
            <person name="Longo L.V."/>
            <person name="Ma L.J."/>
            <person name="Malavazi I."/>
            <person name="Matsuo A.L."/>
            <person name="Morais F.V."/>
            <person name="Pereira M."/>
            <person name="Rodriguez-Brito S."/>
            <person name="Sakthikumar S."/>
            <person name="Salem-Izacc S.M."/>
            <person name="Sykes S.M."/>
            <person name="Teixeira M.M."/>
            <person name="Vallejo M.C."/>
            <person name="Walter M.E."/>
            <person name="Yandava C."/>
            <person name="Young S."/>
            <person name="Zeng Q."/>
            <person name="Zucker J."/>
            <person name="Felipe M.S."/>
            <person name="Goldman G.H."/>
            <person name="Haas B.J."/>
            <person name="McEwen J.G."/>
            <person name="Nino-Vega G."/>
            <person name="Puccia R."/>
            <person name="San-Blas G."/>
            <person name="Soares C.M."/>
            <person name="Birren B.W."/>
            <person name="Cuomo C.A."/>
        </authorList>
    </citation>
    <scope>NUCLEOTIDE SEQUENCE [LARGE SCALE GENOMIC DNA]</scope>
    <source>
        <strain evidence="3">ATCC MYA-826 / Pb01</strain>
    </source>
</reference>
<keyword evidence="3" id="KW-1185">Reference proteome</keyword>
<dbReference type="HOGENOM" id="CLU_983868_0_0_1"/>
<dbReference type="EMBL" id="KN294008">
    <property type="protein sequence ID" value="KGQ01156.1"/>
    <property type="molecule type" value="Genomic_DNA"/>
</dbReference>
<dbReference type="KEGG" id="pbl:PAAG_12194"/>
<dbReference type="STRING" id="502779.A0A0A2V055"/>
<evidence type="ECO:0000256" key="1">
    <source>
        <dbReference type="SAM" id="MobiDB-lite"/>
    </source>
</evidence>
<dbReference type="Proteomes" id="UP000002059">
    <property type="component" value="Partially assembled WGS sequence"/>
</dbReference>
<organism evidence="2 3">
    <name type="scientific">Paracoccidioides lutzii (strain ATCC MYA-826 / Pb01)</name>
    <name type="common">Paracoccidioides brasiliensis</name>
    <dbReference type="NCBI Taxonomy" id="502779"/>
    <lineage>
        <taxon>Eukaryota</taxon>
        <taxon>Fungi</taxon>
        <taxon>Dikarya</taxon>
        <taxon>Ascomycota</taxon>
        <taxon>Pezizomycotina</taxon>
        <taxon>Eurotiomycetes</taxon>
        <taxon>Eurotiomycetidae</taxon>
        <taxon>Onygenales</taxon>
        <taxon>Ajellomycetaceae</taxon>
        <taxon>Paracoccidioides</taxon>
    </lineage>
</organism>
<feature type="region of interest" description="Disordered" evidence="1">
    <location>
        <begin position="89"/>
        <end position="115"/>
    </location>
</feature>
<gene>
    <name evidence="2" type="ORF">PAAG_12194</name>
</gene>
<evidence type="ECO:0000313" key="2">
    <source>
        <dbReference type="EMBL" id="KGQ01156.1"/>
    </source>
</evidence>
<protein>
    <submittedName>
        <fullName evidence="2">Uncharacterized protein</fullName>
    </submittedName>
</protein>
<dbReference type="VEuPathDB" id="FungiDB:PAAG_12194"/>
<dbReference type="RefSeq" id="XP_015702706.1">
    <property type="nucleotide sequence ID" value="XM_015847715.1"/>
</dbReference>
<proteinExistence type="predicted"/>
<dbReference type="GeneID" id="26970930"/>
<name>A0A0A2V055_PARBA</name>
<sequence>MDPAVLADEDPFGRPAILTILSRKATALQSLSQSIHILNLLSLRSVTHPSFTKFPDRGLAAGMVINAQTDNDPHIQYCQQLHPSHYSSKISTSCRSGVDEDANSKQPKSLKQEVQQSEKQAVKWLRSAFRSDSREKIEQTWRERSEMKGSWRQAVAMASEFCPGPLLSRVEFSAFSGTQMLHLARFSMSLRSHWQADRQLVRNVNPMASSSLRALVEVASGVRLTDQMLDAHCISAAHDRSFDLVYNNSQRFCSQVLQRLVYNRVITQSQFDELAMKGFQPLV</sequence>
<accession>A0A0A2V055</accession>